<evidence type="ECO:0000313" key="7">
    <source>
        <dbReference type="Proteomes" id="UP000254792"/>
    </source>
</evidence>
<comment type="pathway">
    <text evidence="1">Purine metabolism; GMP biosynthesis via salvage pathway; GMP from guanine: step 1/1.</text>
</comment>
<dbReference type="InterPro" id="IPR000836">
    <property type="entry name" value="PRTase_dom"/>
</dbReference>
<dbReference type="GO" id="GO:0006178">
    <property type="term" value="P:guanine salvage"/>
    <property type="evidence" value="ECO:0007669"/>
    <property type="project" value="TreeGrafter"/>
</dbReference>
<reference evidence="6 7" key="1">
    <citation type="submission" date="2018-07" db="EMBL/GenBank/DDBJ databases">
        <title>Complete genome sequence of Spiroplasma alleghenense PLHS-1 (ATCC 51752).</title>
        <authorList>
            <person name="Chou L."/>
            <person name="Lee T.-Y."/>
            <person name="Tsai Y.-M."/>
            <person name="Kuo C.-H."/>
        </authorList>
    </citation>
    <scope>NUCLEOTIDE SEQUENCE [LARGE SCALE GENOMIC DNA]</scope>
    <source>
        <strain evidence="6 7">PLHS-1</strain>
    </source>
</reference>
<dbReference type="GO" id="GO:0032263">
    <property type="term" value="P:GMP salvage"/>
    <property type="evidence" value="ECO:0007669"/>
    <property type="project" value="TreeGrafter"/>
</dbReference>
<feature type="domain" description="Phosphoribosyltransferase" evidence="5">
    <location>
        <begin position="15"/>
        <end position="161"/>
    </location>
</feature>
<accession>A0A345Z2R9</accession>
<dbReference type="AlphaFoldDB" id="A0A345Z2R9"/>
<dbReference type="GO" id="GO:0000287">
    <property type="term" value="F:magnesium ion binding"/>
    <property type="evidence" value="ECO:0007669"/>
    <property type="project" value="TreeGrafter"/>
</dbReference>
<dbReference type="GO" id="GO:0032264">
    <property type="term" value="P:IMP salvage"/>
    <property type="evidence" value="ECO:0007669"/>
    <property type="project" value="TreeGrafter"/>
</dbReference>
<sequence length="181" mass="20670">MKEVTKLLTVITEDEIKSAIANEARNLSKAFEGQALVIVAKLSGVFIFISDLIRQLKIDVGVQFVVNLSEDVNNEIKKEKVKFDIGIQNSLKDKNILIVEDILDAGTSIQALYDFVAKDKPKEIRVLTLLDKFKTKRNISFDYNTLFKVENDFFVGYGLDYNESYRGLRDIYKFTNENEGN</sequence>
<keyword evidence="6" id="KW-0328">Glycosyltransferase</keyword>
<proteinExistence type="predicted"/>
<dbReference type="InterPro" id="IPR029057">
    <property type="entry name" value="PRTase-like"/>
</dbReference>
<evidence type="ECO:0000313" key="6">
    <source>
        <dbReference type="EMBL" id="AXK50898.1"/>
    </source>
</evidence>
<gene>
    <name evidence="6" type="primary">hprT</name>
    <name evidence="6" type="ORF">SALLE_v1c02220</name>
</gene>
<dbReference type="InterPro" id="IPR050408">
    <property type="entry name" value="HGPRT"/>
</dbReference>
<dbReference type="Gene3D" id="3.40.50.2020">
    <property type="match status" value="1"/>
</dbReference>
<dbReference type="GO" id="GO:0004422">
    <property type="term" value="F:hypoxanthine phosphoribosyltransferase activity"/>
    <property type="evidence" value="ECO:0007669"/>
    <property type="project" value="TreeGrafter"/>
</dbReference>
<evidence type="ECO:0000256" key="2">
    <source>
        <dbReference type="ARBA" id="ARBA00022099"/>
    </source>
</evidence>
<comment type="catalytic activity">
    <reaction evidence="4">
        <text>IMP + diphosphate = hypoxanthine + 5-phospho-alpha-D-ribose 1-diphosphate</text>
        <dbReference type="Rhea" id="RHEA:17973"/>
        <dbReference type="ChEBI" id="CHEBI:17368"/>
        <dbReference type="ChEBI" id="CHEBI:33019"/>
        <dbReference type="ChEBI" id="CHEBI:58017"/>
        <dbReference type="ChEBI" id="CHEBI:58053"/>
        <dbReference type="EC" id="2.4.2.8"/>
    </reaction>
    <physiologicalReaction direction="right-to-left" evidence="4">
        <dbReference type="Rhea" id="RHEA:17975"/>
    </physiologicalReaction>
</comment>
<dbReference type="OrthoDB" id="9802824at2"/>
<dbReference type="EMBL" id="CP031376">
    <property type="protein sequence ID" value="AXK50898.1"/>
    <property type="molecule type" value="Genomic_DNA"/>
</dbReference>
<evidence type="ECO:0000256" key="3">
    <source>
        <dbReference type="ARBA" id="ARBA00048811"/>
    </source>
</evidence>
<name>A0A345Z2R9_9MOLU</name>
<evidence type="ECO:0000256" key="4">
    <source>
        <dbReference type="ARBA" id="ARBA00049402"/>
    </source>
</evidence>
<dbReference type="RefSeq" id="WP_115557818.1">
    <property type="nucleotide sequence ID" value="NZ_CP031376.1"/>
</dbReference>
<keyword evidence="6" id="KW-0808">Transferase</keyword>
<dbReference type="SUPFAM" id="SSF53271">
    <property type="entry name" value="PRTase-like"/>
    <property type="match status" value="1"/>
</dbReference>
<protein>
    <recommendedName>
        <fullName evidence="2">Hypoxanthine-guanine phosphoribosyltransferase</fullName>
    </recommendedName>
</protein>
<dbReference type="KEGG" id="salx:SALLE_v1c02220"/>
<evidence type="ECO:0000256" key="1">
    <source>
        <dbReference type="ARBA" id="ARBA00004676"/>
    </source>
</evidence>
<dbReference type="GO" id="GO:0046100">
    <property type="term" value="P:hypoxanthine metabolic process"/>
    <property type="evidence" value="ECO:0007669"/>
    <property type="project" value="TreeGrafter"/>
</dbReference>
<dbReference type="PANTHER" id="PTHR43340">
    <property type="entry name" value="HYPOXANTHINE-GUANINE PHOSPHORIBOSYLTRANSFERASE"/>
    <property type="match status" value="1"/>
</dbReference>
<dbReference type="CDD" id="cd06223">
    <property type="entry name" value="PRTases_typeI"/>
    <property type="match status" value="1"/>
</dbReference>
<dbReference type="PANTHER" id="PTHR43340:SF1">
    <property type="entry name" value="HYPOXANTHINE PHOSPHORIBOSYLTRANSFERASE"/>
    <property type="match status" value="1"/>
</dbReference>
<dbReference type="Proteomes" id="UP000254792">
    <property type="component" value="Chromosome"/>
</dbReference>
<dbReference type="GO" id="GO:0005829">
    <property type="term" value="C:cytosol"/>
    <property type="evidence" value="ECO:0007669"/>
    <property type="project" value="TreeGrafter"/>
</dbReference>
<evidence type="ECO:0000259" key="5">
    <source>
        <dbReference type="Pfam" id="PF00156"/>
    </source>
</evidence>
<comment type="catalytic activity">
    <reaction evidence="3">
        <text>GMP + diphosphate = guanine + 5-phospho-alpha-D-ribose 1-diphosphate</text>
        <dbReference type="Rhea" id="RHEA:25424"/>
        <dbReference type="ChEBI" id="CHEBI:16235"/>
        <dbReference type="ChEBI" id="CHEBI:33019"/>
        <dbReference type="ChEBI" id="CHEBI:58017"/>
        <dbReference type="ChEBI" id="CHEBI:58115"/>
        <dbReference type="EC" id="2.4.2.8"/>
    </reaction>
    <physiologicalReaction direction="right-to-left" evidence="3">
        <dbReference type="Rhea" id="RHEA:25426"/>
    </physiologicalReaction>
</comment>
<dbReference type="Pfam" id="PF00156">
    <property type="entry name" value="Pribosyltran"/>
    <property type="match status" value="1"/>
</dbReference>
<organism evidence="6 7">
    <name type="scientific">Spiroplasma alleghenense</name>
    <dbReference type="NCBI Taxonomy" id="216931"/>
    <lineage>
        <taxon>Bacteria</taxon>
        <taxon>Bacillati</taxon>
        <taxon>Mycoplasmatota</taxon>
        <taxon>Mollicutes</taxon>
        <taxon>Entomoplasmatales</taxon>
        <taxon>Spiroplasmataceae</taxon>
        <taxon>Spiroplasma</taxon>
    </lineage>
</organism>
<keyword evidence="7" id="KW-1185">Reference proteome</keyword>